<reference evidence="2" key="1">
    <citation type="submission" date="2021-02" db="EMBL/GenBank/DDBJ databases">
        <title>Skermanella TT6 skin isolate.</title>
        <authorList>
            <person name="Lee K."/>
            <person name="Ganzorig M."/>
        </authorList>
    </citation>
    <scope>NUCLEOTIDE SEQUENCE</scope>
    <source>
        <strain evidence="2">TT6</strain>
    </source>
</reference>
<dbReference type="EMBL" id="CP067421">
    <property type="protein sequence ID" value="QQP93007.1"/>
    <property type="molecule type" value="Genomic_DNA"/>
</dbReference>
<name>A0ABX7BF47_9PROT</name>
<sequence>MVGSVPRSLADWMWPFIRCFPGATWDHVLVLVTGALLSPGRRTVTAALRVMDLDQSASFAVYHRVLSTARWSARRVAHRLLRLLIAAFVRDGPVVIGLDDTIERRW</sequence>
<feature type="domain" description="Transposase IS701-like DDE" evidence="1">
    <location>
        <begin position="16"/>
        <end position="105"/>
    </location>
</feature>
<evidence type="ECO:0000259" key="1">
    <source>
        <dbReference type="Pfam" id="PF13546"/>
    </source>
</evidence>
<geneLocation type="plasmid" evidence="2 3">
    <name>pTT6-1</name>
</geneLocation>
<keyword evidence="2" id="KW-0614">Plasmid</keyword>
<evidence type="ECO:0000313" key="2">
    <source>
        <dbReference type="EMBL" id="QQP93007.1"/>
    </source>
</evidence>
<proteinExistence type="predicted"/>
<evidence type="ECO:0000313" key="3">
    <source>
        <dbReference type="Proteomes" id="UP000595197"/>
    </source>
</evidence>
<protein>
    <submittedName>
        <fullName evidence="2">Transposase</fullName>
    </submittedName>
</protein>
<gene>
    <name evidence="2" type="ORF">IGS68_27935</name>
</gene>
<keyword evidence="3" id="KW-1185">Reference proteome</keyword>
<organism evidence="2 3">
    <name type="scientific">Skermanella cutis</name>
    <dbReference type="NCBI Taxonomy" id="2775420"/>
    <lineage>
        <taxon>Bacteria</taxon>
        <taxon>Pseudomonadati</taxon>
        <taxon>Pseudomonadota</taxon>
        <taxon>Alphaproteobacteria</taxon>
        <taxon>Rhodospirillales</taxon>
        <taxon>Azospirillaceae</taxon>
        <taxon>Skermanella</taxon>
    </lineage>
</organism>
<dbReference type="Proteomes" id="UP000595197">
    <property type="component" value="Plasmid pTT6-1"/>
</dbReference>
<dbReference type="Pfam" id="PF13546">
    <property type="entry name" value="DDE_5"/>
    <property type="match status" value="1"/>
</dbReference>
<accession>A0ABX7BF47</accession>
<dbReference type="InterPro" id="IPR038721">
    <property type="entry name" value="IS701-like_DDE_dom"/>
</dbReference>